<comment type="caution">
    <text evidence="3">The sequence shown here is derived from an EMBL/GenBank/DDBJ whole genome shotgun (WGS) entry which is preliminary data.</text>
</comment>
<keyword evidence="1" id="KW-0472">Membrane</keyword>
<evidence type="ECO:0000259" key="2">
    <source>
        <dbReference type="Pfam" id="PF01882"/>
    </source>
</evidence>
<feature type="transmembrane region" description="Helical" evidence="1">
    <location>
        <begin position="21"/>
        <end position="44"/>
    </location>
</feature>
<dbReference type="InterPro" id="IPR002881">
    <property type="entry name" value="DUF58"/>
</dbReference>
<dbReference type="RefSeq" id="WP_141879810.1">
    <property type="nucleotide sequence ID" value="NZ_VFOM01000001.1"/>
</dbReference>
<dbReference type="AlphaFoldDB" id="A0A542YHT4"/>
<protein>
    <submittedName>
        <fullName evidence="3">Uncharacterized protein (DUF58 family)</fullName>
    </submittedName>
</protein>
<accession>A0A542YHT4</accession>
<dbReference type="EMBL" id="VFOM01000001">
    <property type="protein sequence ID" value="TQL47581.1"/>
    <property type="molecule type" value="Genomic_DNA"/>
</dbReference>
<keyword evidence="4" id="KW-1185">Reference proteome</keyword>
<evidence type="ECO:0000256" key="1">
    <source>
        <dbReference type="SAM" id="Phobius"/>
    </source>
</evidence>
<keyword evidence="1" id="KW-0812">Transmembrane</keyword>
<organism evidence="3 4">
    <name type="scientific">Homoserinimonas aerilata</name>
    <dbReference type="NCBI Taxonomy" id="1162970"/>
    <lineage>
        <taxon>Bacteria</taxon>
        <taxon>Bacillati</taxon>
        <taxon>Actinomycetota</taxon>
        <taxon>Actinomycetes</taxon>
        <taxon>Micrococcales</taxon>
        <taxon>Microbacteriaceae</taxon>
        <taxon>Homoserinimonas</taxon>
    </lineage>
</organism>
<dbReference type="PANTHER" id="PTHR34351:SF1">
    <property type="entry name" value="SLR1927 PROTEIN"/>
    <property type="match status" value="1"/>
</dbReference>
<proteinExistence type="predicted"/>
<keyword evidence="1" id="KW-1133">Transmembrane helix</keyword>
<feature type="domain" description="DUF58" evidence="2">
    <location>
        <begin position="232"/>
        <end position="276"/>
    </location>
</feature>
<name>A0A542YHT4_9MICO</name>
<feature type="transmembrane region" description="Helical" evidence="1">
    <location>
        <begin position="50"/>
        <end position="69"/>
    </location>
</feature>
<dbReference type="PANTHER" id="PTHR34351">
    <property type="entry name" value="SLR1927 PROTEIN-RELATED"/>
    <property type="match status" value="1"/>
</dbReference>
<dbReference type="Pfam" id="PF01882">
    <property type="entry name" value="DUF58"/>
    <property type="match status" value="1"/>
</dbReference>
<sequence>MSLRSRVAGLLGRDGSRRSASLGLTVRGWGTAMVAAVCLITVYFTALDGMLFVGVFLAAALGCALLSAHHRRPRLALHRSFSTTRITARHPVTIALQLANRSERPVAAGHWSDFWSWRTSSVWGPGTLTGSSEPGEFGPLRPRSARSLSVARLAHVWEPPRRGEFVLGPLVVRVTDPFGLAWALVTVGDAHGVTAVPEVVPLPDTGLAFADADGSARRISHRAVGGEHDLTTRDYRAGDPLRRVHWRASAHHGELMVRQEEQRSNAEATIVIDTRAAGYPDANRLRAAEDAESELFEWAVSFAASLAVFLNDAGLLVRFVETGPAQLDADDGRPLIDGLARIELTHGGVEQEVSLALPGRSSEGSGGTVVTVLADPDEQTMAAMLAARNAFSLAVAFVLRGDADVRRDDVLGRLQDAGWLCVDVADGVTVDEAWRTAGDRAGRRRA</sequence>
<evidence type="ECO:0000313" key="3">
    <source>
        <dbReference type="EMBL" id="TQL47581.1"/>
    </source>
</evidence>
<gene>
    <name evidence="3" type="ORF">FB562_0646</name>
</gene>
<evidence type="ECO:0000313" key="4">
    <source>
        <dbReference type="Proteomes" id="UP000317998"/>
    </source>
</evidence>
<dbReference type="OrthoDB" id="9812729at2"/>
<reference evidence="3 4" key="1">
    <citation type="submission" date="2019-06" db="EMBL/GenBank/DDBJ databases">
        <title>Sequencing the genomes of 1000 actinobacteria strains.</title>
        <authorList>
            <person name="Klenk H.-P."/>
        </authorList>
    </citation>
    <scope>NUCLEOTIDE SEQUENCE [LARGE SCALE GENOMIC DNA]</scope>
    <source>
        <strain evidence="3 4">DSM 26477</strain>
    </source>
</reference>
<dbReference type="Proteomes" id="UP000317998">
    <property type="component" value="Unassembled WGS sequence"/>
</dbReference>